<evidence type="ECO:0000313" key="3">
    <source>
        <dbReference type="Proteomes" id="UP000286415"/>
    </source>
</evidence>
<comment type="caution">
    <text evidence="2">The sequence shown here is derived from an EMBL/GenBank/DDBJ whole genome shotgun (WGS) entry which is preliminary data.</text>
</comment>
<organism evidence="2 3">
    <name type="scientific">Clonorchis sinensis</name>
    <name type="common">Chinese liver fluke</name>
    <dbReference type="NCBI Taxonomy" id="79923"/>
    <lineage>
        <taxon>Eukaryota</taxon>
        <taxon>Metazoa</taxon>
        <taxon>Spiralia</taxon>
        <taxon>Lophotrochozoa</taxon>
        <taxon>Platyhelminthes</taxon>
        <taxon>Trematoda</taxon>
        <taxon>Digenea</taxon>
        <taxon>Opisthorchiida</taxon>
        <taxon>Opisthorchiata</taxon>
        <taxon>Opisthorchiidae</taxon>
        <taxon>Clonorchis</taxon>
    </lineage>
</organism>
<dbReference type="AlphaFoldDB" id="A0A3R7CA68"/>
<dbReference type="Proteomes" id="UP000286415">
    <property type="component" value="Unassembled WGS sequence"/>
</dbReference>
<dbReference type="InParanoid" id="A0A3R7CA68"/>
<dbReference type="EMBL" id="NIRI02000013">
    <property type="protein sequence ID" value="KAG5453319.1"/>
    <property type="molecule type" value="Genomic_DNA"/>
</dbReference>
<protein>
    <submittedName>
        <fullName evidence="2">Uncharacterized protein</fullName>
    </submittedName>
</protein>
<keyword evidence="3" id="KW-1185">Reference proteome</keyword>
<evidence type="ECO:0000313" key="2">
    <source>
        <dbReference type="EMBL" id="KAG5453319.1"/>
    </source>
</evidence>
<evidence type="ECO:0000256" key="1">
    <source>
        <dbReference type="SAM" id="MobiDB-lite"/>
    </source>
</evidence>
<proteinExistence type="predicted"/>
<feature type="compositionally biased region" description="Low complexity" evidence="1">
    <location>
        <begin position="11"/>
        <end position="25"/>
    </location>
</feature>
<sequence length="166" mass="18917">MRRVFGAANLSRPVSSPAASATSSETSRRVRTSTSSKGCDHGTFLIILVTHQLKSGKPFAVQLFIRKHQLNSYRLWDRKFRKFRDKSYLLSEPPIRITRKPHTTRMPTHFPNVLGDNPNRVKMISLYTDSRIDTQDRGFPPSFPGRFCSCRSVAVVHLKGTSEKRV</sequence>
<accession>A0A3R7CA68</accession>
<gene>
    <name evidence="2" type="ORF">CSKR_104405</name>
</gene>
<feature type="region of interest" description="Disordered" evidence="1">
    <location>
        <begin position="1"/>
        <end position="37"/>
    </location>
</feature>
<reference evidence="2 3" key="1">
    <citation type="journal article" date="2018" name="Biotechnol. Adv.">
        <title>Improved genomic resources and new bioinformatic workflow for the carcinogenic parasite Clonorchis sinensis: Biotechnological implications.</title>
        <authorList>
            <person name="Wang D."/>
            <person name="Korhonen P.K."/>
            <person name="Gasser R.B."/>
            <person name="Young N.D."/>
        </authorList>
    </citation>
    <scope>NUCLEOTIDE SEQUENCE [LARGE SCALE GENOMIC DNA]</scope>
    <source>
        <strain evidence="2">Cs-k2</strain>
    </source>
</reference>
<name>A0A3R7CA68_CLOSI</name>
<reference evidence="2 3" key="2">
    <citation type="journal article" date="2021" name="Genomics">
        <title>High-quality reference genome for Clonorchis sinensis.</title>
        <authorList>
            <person name="Young N.D."/>
            <person name="Stroehlein A.J."/>
            <person name="Kinkar L."/>
            <person name="Wang T."/>
            <person name="Sohn W.M."/>
            <person name="Chang B.C.H."/>
            <person name="Kaur P."/>
            <person name="Weisz D."/>
            <person name="Dudchenko O."/>
            <person name="Aiden E.L."/>
            <person name="Korhonen P.K."/>
            <person name="Gasser R.B."/>
        </authorList>
    </citation>
    <scope>NUCLEOTIDE SEQUENCE [LARGE SCALE GENOMIC DNA]</scope>
    <source>
        <strain evidence="2">Cs-k2</strain>
    </source>
</reference>